<sequence length="612" mass="67035">MHTLHVRTARRATALPLLVAAALAAGALTAAQPTAAQAAVASAPRAAGPGTDFAVDDPFTADRTSWFRQGRFGMFIHFGAYSNLEGEYTRPDGTVCRDAEWIVRNCGIPMEEYEKQAATFNPADFDAKAVVAAAKDAGMRYIVITAKHHDGYAMWPTKTNSWNLRDHSAFDKNRDIIAELKKAADDSGIKLGLYYSIKDWHDPDYPDRATFPAYEKRMYAQLKELVSTYDPALLWFDGEAEEPWRAGDGERLEAYLQGLKPDLVVNNRVGKLRVTDGDFSTPEREIPEAPVAGQLWESCGTLNDHWGYARYDDNWKSSSDLVRNLLATSSRSGNYLLNVGPDARGRIPGPSLQRLGEMGDWLRTAGQGEAVYGAGYGGLVEQPQWGTVSRKGDKLYAAVTQWPQSGGTLHLTTRTGFAVKQVRVLGSGQAVSVTKSGDGYDIQPSGAATNEMATVIELTVDPGATASPSSGTGLKQEVFDNPDLSGEPKLTRTDPTVNHSWKFTGSPHADVPADGFSVRWSGTLEPRRTETYTLSTVSDDNVRVWIDGKLVIDNWQPHNVQVDQAQVDLTSGRHHAIKIEYVEQTGEAHMKLLWSGPGQDQQVVPQQQLNPN</sequence>
<dbReference type="Gene3D" id="3.20.20.80">
    <property type="entry name" value="Glycosidases"/>
    <property type="match status" value="1"/>
</dbReference>
<keyword evidence="5" id="KW-0378">Hydrolase</keyword>
<feature type="region of interest" description="Disordered" evidence="7">
    <location>
        <begin position="462"/>
        <end position="497"/>
    </location>
</feature>
<organism evidence="10 11">
    <name type="scientific">Streptomyces rhizosphaericus</name>
    <dbReference type="NCBI Taxonomy" id="114699"/>
    <lineage>
        <taxon>Bacteria</taxon>
        <taxon>Bacillati</taxon>
        <taxon>Actinomycetota</taxon>
        <taxon>Actinomycetes</taxon>
        <taxon>Kitasatosporales</taxon>
        <taxon>Streptomycetaceae</taxon>
        <taxon>Streptomyces</taxon>
        <taxon>Streptomyces violaceusniger group</taxon>
    </lineage>
</organism>
<dbReference type="PROSITE" id="PS51820">
    <property type="entry name" value="PA14"/>
    <property type="match status" value="1"/>
</dbReference>
<dbReference type="InterPro" id="IPR057739">
    <property type="entry name" value="Glyco_hydro_29_N"/>
</dbReference>
<dbReference type="InterPro" id="IPR013780">
    <property type="entry name" value="Glyco_hydro_b"/>
</dbReference>
<dbReference type="InterPro" id="IPR017853">
    <property type="entry name" value="GH"/>
</dbReference>
<gene>
    <name evidence="10" type="ORF">GCM10009576_092640</name>
</gene>
<dbReference type="Gene3D" id="3.90.182.10">
    <property type="entry name" value="Toxin - Anthrax Protective Antigen,domain 1"/>
    <property type="match status" value="1"/>
</dbReference>
<feature type="domain" description="PA14" evidence="9">
    <location>
        <begin position="469"/>
        <end position="608"/>
    </location>
</feature>
<name>A0ABN1SQ20_9ACTN</name>
<dbReference type="Gene3D" id="2.60.40.1180">
    <property type="entry name" value="Golgi alpha-mannosidase II"/>
    <property type="match status" value="1"/>
</dbReference>
<dbReference type="InterPro" id="IPR016286">
    <property type="entry name" value="FUC_metazoa-typ"/>
</dbReference>
<keyword evidence="4 8" id="KW-0732">Signal</keyword>
<evidence type="ECO:0000313" key="10">
    <source>
        <dbReference type="EMBL" id="GAA1001442.1"/>
    </source>
</evidence>
<dbReference type="PANTHER" id="PTHR10030:SF37">
    <property type="entry name" value="ALPHA-L-FUCOSIDASE-RELATED"/>
    <property type="match status" value="1"/>
</dbReference>
<dbReference type="Proteomes" id="UP001500033">
    <property type="component" value="Unassembled WGS sequence"/>
</dbReference>
<accession>A0ABN1SQ20</accession>
<dbReference type="SUPFAM" id="SSF56988">
    <property type="entry name" value="Anthrax protective antigen"/>
    <property type="match status" value="1"/>
</dbReference>
<comment type="function">
    <text evidence="1">Alpha-L-fucosidase is responsible for hydrolyzing the alpha-1,6-linked fucose joined to the reducing-end N-acetylglucosamine of the carbohydrate moieties of glycoproteins.</text>
</comment>
<proteinExistence type="inferred from homology"/>
<evidence type="ECO:0000256" key="8">
    <source>
        <dbReference type="SAM" id="SignalP"/>
    </source>
</evidence>
<evidence type="ECO:0000313" key="11">
    <source>
        <dbReference type="Proteomes" id="UP001500033"/>
    </source>
</evidence>
<comment type="caution">
    <text evidence="10">The sequence shown here is derived from an EMBL/GenBank/DDBJ whole genome shotgun (WGS) entry which is preliminary data.</text>
</comment>
<dbReference type="SMART" id="SM00758">
    <property type="entry name" value="PA14"/>
    <property type="match status" value="1"/>
</dbReference>
<evidence type="ECO:0000259" key="9">
    <source>
        <dbReference type="PROSITE" id="PS51820"/>
    </source>
</evidence>
<reference evidence="10 11" key="1">
    <citation type="journal article" date="2019" name="Int. J. Syst. Evol. Microbiol.">
        <title>The Global Catalogue of Microorganisms (GCM) 10K type strain sequencing project: providing services to taxonomists for standard genome sequencing and annotation.</title>
        <authorList>
            <consortium name="The Broad Institute Genomics Platform"/>
            <consortium name="The Broad Institute Genome Sequencing Center for Infectious Disease"/>
            <person name="Wu L."/>
            <person name="Ma J."/>
        </authorList>
    </citation>
    <scope>NUCLEOTIDE SEQUENCE [LARGE SCALE GENOMIC DNA]</scope>
    <source>
        <strain evidence="10 11">JCM 11445</strain>
    </source>
</reference>
<dbReference type="PANTHER" id="PTHR10030">
    <property type="entry name" value="ALPHA-L-FUCOSIDASE"/>
    <property type="match status" value="1"/>
</dbReference>
<dbReference type="InterPro" id="IPR011658">
    <property type="entry name" value="PA14_dom"/>
</dbReference>
<keyword evidence="11" id="KW-1185">Reference proteome</keyword>
<evidence type="ECO:0000256" key="7">
    <source>
        <dbReference type="SAM" id="MobiDB-lite"/>
    </source>
</evidence>
<dbReference type="Pfam" id="PF01120">
    <property type="entry name" value="Alpha_L_fucos"/>
    <property type="match status" value="1"/>
</dbReference>
<feature type="signal peptide" evidence="8">
    <location>
        <begin position="1"/>
        <end position="38"/>
    </location>
</feature>
<evidence type="ECO:0000256" key="4">
    <source>
        <dbReference type="ARBA" id="ARBA00022729"/>
    </source>
</evidence>
<evidence type="ECO:0000256" key="6">
    <source>
        <dbReference type="ARBA" id="ARBA00023295"/>
    </source>
</evidence>
<protein>
    <recommendedName>
        <fullName evidence="3">alpha-L-fucosidase</fullName>
        <ecNumber evidence="3">3.2.1.51</ecNumber>
    </recommendedName>
</protein>
<dbReference type="InterPro" id="IPR037524">
    <property type="entry name" value="PA14/GLEYA"/>
</dbReference>
<dbReference type="EMBL" id="BAAAIE010000124">
    <property type="protein sequence ID" value="GAA1001442.1"/>
    <property type="molecule type" value="Genomic_DNA"/>
</dbReference>
<evidence type="ECO:0000256" key="5">
    <source>
        <dbReference type="ARBA" id="ARBA00022801"/>
    </source>
</evidence>
<keyword evidence="6" id="KW-0326">Glycosidase</keyword>
<dbReference type="EC" id="3.2.1.51" evidence="3"/>
<dbReference type="PRINTS" id="PR00741">
    <property type="entry name" value="GLHYDRLASE29"/>
</dbReference>
<dbReference type="InterPro" id="IPR000933">
    <property type="entry name" value="Glyco_hydro_29"/>
</dbReference>
<dbReference type="SUPFAM" id="SSF51445">
    <property type="entry name" value="(Trans)glycosidases"/>
    <property type="match status" value="1"/>
</dbReference>
<evidence type="ECO:0000256" key="1">
    <source>
        <dbReference type="ARBA" id="ARBA00004071"/>
    </source>
</evidence>
<evidence type="ECO:0000256" key="3">
    <source>
        <dbReference type="ARBA" id="ARBA00012662"/>
    </source>
</evidence>
<evidence type="ECO:0000256" key="2">
    <source>
        <dbReference type="ARBA" id="ARBA00007951"/>
    </source>
</evidence>
<dbReference type="Pfam" id="PF07691">
    <property type="entry name" value="PA14"/>
    <property type="match status" value="1"/>
</dbReference>
<comment type="similarity">
    <text evidence="2">Belongs to the glycosyl hydrolase 29 family.</text>
</comment>
<dbReference type="SMART" id="SM00812">
    <property type="entry name" value="Alpha_L_fucos"/>
    <property type="match status" value="1"/>
</dbReference>
<feature type="chain" id="PRO_5046924705" description="alpha-L-fucosidase" evidence="8">
    <location>
        <begin position="39"/>
        <end position="612"/>
    </location>
</feature>